<reference evidence="5" key="1">
    <citation type="submission" date="2023-07" db="EMBL/GenBank/DDBJ databases">
        <title>30 novel species of actinomycetes from the DSMZ collection.</title>
        <authorList>
            <person name="Nouioui I."/>
        </authorList>
    </citation>
    <scope>NUCLEOTIDE SEQUENCE [LARGE SCALE GENOMIC DNA]</scope>
    <source>
        <strain evidence="5">DSM 41886</strain>
    </source>
</reference>
<feature type="domain" description="ArsA/GET3 Anion-transporting ATPase-like" evidence="2">
    <location>
        <begin position="5"/>
        <end position="269"/>
    </location>
</feature>
<evidence type="ECO:0000256" key="1">
    <source>
        <dbReference type="ARBA" id="ARBA00011040"/>
    </source>
</evidence>
<evidence type="ECO:0000313" key="4">
    <source>
        <dbReference type="EMBL" id="MDT0444074.1"/>
    </source>
</evidence>
<dbReference type="EMBL" id="JAVREV010000008">
    <property type="protein sequence ID" value="MDT0444074.1"/>
    <property type="molecule type" value="Genomic_DNA"/>
</dbReference>
<dbReference type="Proteomes" id="UP001183615">
    <property type="component" value="Unassembled WGS sequence"/>
</dbReference>
<evidence type="ECO:0000313" key="5">
    <source>
        <dbReference type="Proteomes" id="UP001183615"/>
    </source>
</evidence>
<dbReference type="PANTHER" id="PTHR10803">
    <property type="entry name" value="ARSENICAL PUMP-DRIVING ATPASE ARSENITE-TRANSLOCATING ATPASE"/>
    <property type="match status" value="1"/>
</dbReference>
<proteinExistence type="inferred from homology"/>
<gene>
    <name evidence="4" type="ORF">RM779_15940</name>
</gene>
<comment type="caution">
    <text evidence="4">The sequence shown here is derived from an EMBL/GenBank/DDBJ whole genome shotgun (WGS) entry which is preliminary data.</text>
</comment>
<dbReference type="Pfam" id="PF17886">
    <property type="entry name" value="ArsA_HSP20"/>
    <property type="match status" value="1"/>
</dbReference>
<dbReference type="RefSeq" id="WP_311618362.1">
    <property type="nucleotide sequence ID" value="NZ_JAVREV010000008.1"/>
</dbReference>
<keyword evidence="5" id="KW-1185">Reference proteome</keyword>
<dbReference type="SUPFAM" id="SSF52540">
    <property type="entry name" value="P-loop containing nucleoside triphosphate hydrolases"/>
    <property type="match status" value="1"/>
</dbReference>
<accession>A0ABU2S8B0</accession>
<dbReference type="InterPro" id="IPR025723">
    <property type="entry name" value="ArsA/GET3_ATPase-like"/>
</dbReference>
<protein>
    <submittedName>
        <fullName evidence="4">ArsA-related P-loop ATPase</fullName>
    </submittedName>
</protein>
<dbReference type="Pfam" id="PF02374">
    <property type="entry name" value="ArsA_ATPase"/>
    <property type="match status" value="1"/>
</dbReference>
<dbReference type="InterPro" id="IPR008978">
    <property type="entry name" value="HSP20-like_chaperone"/>
</dbReference>
<dbReference type="InterPro" id="IPR027417">
    <property type="entry name" value="P-loop_NTPase"/>
</dbReference>
<organism evidence="4 5">
    <name type="scientific">Streptomyces johnsoniae</name>
    <dbReference type="NCBI Taxonomy" id="3075532"/>
    <lineage>
        <taxon>Bacteria</taxon>
        <taxon>Bacillati</taxon>
        <taxon>Actinomycetota</taxon>
        <taxon>Actinomycetes</taxon>
        <taxon>Kitasatosporales</taxon>
        <taxon>Streptomycetaceae</taxon>
        <taxon>Streptomyces</taxon>
    </lineage>
</organism>
<evidence type="ECO:0000259" key="2">
    <source>
        <dbReference type="Pfam" id="PF02374"/>
    </source>
</evidence>
<evidence type="ECO:0000259" key="3">
    <source>
        <dbReference type="Pfam" id="PF17886"/>
    </source>
</evidence>
<dbReference type="Gene3D" id="3.40.50.300">
    <property type="entry name" value="P-loop containing nucleotide triphosphate hydrolases"/>
    <property type="match status" value="1"/>
</dbReference>
<name>A0ABU2S8B0_9ACTN</name>
<dbReference type="Gene3D" id="2.60.40.790">
    <property type="match status" value="1"/>
</dbReference>
<feature type="domain" description="ArsA HSP20-like" evidence="3">
    <location>
        <begin position="329"/>
        <end position="389"/>
    </location>
</feature>
<dbReference type="PANTHER" id="PTHR10803:SF3">
    <property type="entry name" value="ATPASE GET3"/>
    <property type="match status" value="1"/>
</dbReference>
<dbReference type="InterPro" id="IPR016300">
    <property type="entry name" value="ATPase_ArsA/GET3"/>
</dbReference>
<comment type="similarity">
    <text evidence="1">Belongs to the arsA ATPase family.</text>
</comment>
<dbReference type="InterPro" id="IPR040612">
    <property type="entry name" value="ArsA_HSP20-like"/>
</dbReference>
<sequence length="408" mass="41339">MSGPRTLFVTGPGGDGATTVAAATALAAARAGTDTLLLSPAPEDRLAALLGAAPPPGGAPDGPARVAPGLTAARIDRAAAFRTGVLAAQRRVRPALDLVGAAVLDDDELTELPGSGEAAVLGALHAAHAAADPPRLIVLDLPGAVDAVRLLALPGQLRRYLRRLLPQERRTARALHPLLAQLAGVPLPAAALLGAAEGWDAGLAALEALIAGPDTAARLVLDPTERSAAELRAARAGLALHGIAVESVVANRLVPVAPADAWAARLAARQESVLTAFVRAARLPEPHRLPHLGAEPGPAGLAALPLPPPGPPLRAEPRLTDRRDADGLLVWRLPLPGADRAGLGLVRRGDELIVTAGPFRRALPLPAVLRRCTVAGAALADDGALAVRFAPDPGRWPDAGSEGSGGPG</sequence>